<evidence type="ECO:0000256" key="4">
    <source>
        <dbReference type="ARBA" id="ARBA00022741"/>
    </source>
</evidence>
<keyword evidence="3" id="KW-0479">Metal-binding</keyword>
<dbReference type="CDD" id="cd02503">
    <property type="entry name" value="MobA"/>
    <property type="match status" value="1"/>
</dbReference>
<dbReference type="Gene3D" id="3.90.550.10">
    <property type="entry name" value="Spore Coat Polysaccharide Biosynthesis Protein SpsA, Chain A"/>
    <property type="match status" value="1"/>
</dbReference>
<evidence type="ECO:0000259" key="8">
    <source>
        <dbReference type="Pfam" id="PF12804"/>
    </source>
</evidence>
<evidence type="ECO:0000256" key="3">
    <source>
        <dbReference type="ARBA" id="ARBA00022723"/>
    </source>
</evidence>
<evidence type="ECO:0000256" key="1">
    <source>
        <dbReference type="ARBA" id="ARBA00022490"/>
    </source>
</evidence>
<sequence>MDPQQHPGDTAIGVCILAGGEATRLPGKLTLAVGDVPMLVRVYRNVSPAGETWISTKGTLPPEIDLDAPMVVDRWPLRGPLSGLISTMSEMRTEWVFAVAGDAPFVDAAFAARLASYAAPSLDAIVPTHDEANRRIEPLAALYRRDAFVREGLPVLLGGSGALRLVIDRLRTRFVPVQDQRVLANVNTPAEYDALRGALA</sequence>
<keyword evidence="10" id="KW-1185">Reference proteome</keyword>
<dbReference type="PANTHER" id="PTHR19136:SF81">
    <property type="entry name" value="MOLYBDENUM COFACTOR GUANYLYLTRANSFERASE"/>
    <property type="match status" value="1"/>
</dbReference>
<evidence type="ECO:0000256" key="7">
    <source>
        <dbReference type="ARBA" id="ARBA00023150"/>
    </source>
</evidence>
<dbReference type="InterPro" id="IPR013482">
    <property type="entry name" value="Molybde_CF_guanTrfase"/>
</dbReference>
<dbReference type="GO" id="GO:0005525">
    <property type="term" value="F:GTP binding"/>
    <property type="evidence" value="ECO:0007669"/>
    <property type="project" value="UniProtKB-KW"/>
</dbReference>
<accession>A0AAN1XSE2</accession>
<dbReference type="InterPro" id="IPR025877">
    <property type="entry name" value="MobA-like_NTP_Trfase"/>
</dbReference>
<keyword evidence="1" id="KW-0963">Cytoplasm</keyword>
<evidence type="ECO:0000313" key="10">
    <source>
        <dbReference type="Proteomes" id="UP001317532"/>
    </source>
</evidence>
<dbReference type="InterPro" id="IPR029044">
    <property type="entry name" value="Nucleotide-diphossugar_trans"/>
</dbReference>
<dbReference type="RefSeq" id="WP_317997583.1">
    <property type="nucleotide sequence ID" value="NZ_AP025523.1"/>
</dbReference>
<keyword evidence="4" id="KW-0547">Nucleotide-binding</keyword>
<keyword evidence="6" id="KW-0342">GTP-binding</keyword>
<proteinExistence type="predicted"/>
<dbReference type="GO" id="GO:0006777">
    <property type="term" value="P:Mo-molybdopterin cofactor biosynthetic process"/>
    <property type="evidence" value="ECO:0007669"/>
    <property type="project" value="UniProtKB-KW"/>
</dbReference>
<organism evidence="9 10">
    <name type="scientific">Vulcanimicrobium alpinum</name>
    <dbReference type="NCBI Taxonomy" id="3016050"/>
    <lineage>
        <taxon>Bacteria</taxon>
        <taxon>Bacillati</taxon>
        <taxon>Vulcanimicrobiota</taxon>
        <taxon>Vulcanimicrobiia</taxon>
        <taxon>Vulcanimicrobiales</taxon>
        <taxon>Vulcanimicrobiaceae</taxon>
        <taxon>Vulcanimicrobium</taxon>
    </lineage>
</organism>
<dbReference type="KEGG" id="vab:WPS_01700"/>
<evidence type="ECO:0000256" key="5">
    <source>
        <dbReference type="ARBA" id="ARBA00022842"/>
    </source>
</evidence>
<dbReference type="GO" id="GO:0046872">
    <property type="term" value="F:metal ion binding"/>
    <property type="evidence" value="ECO:0007669"/>
    <property type="project" value="UniProtKB-KW"/>
</dbReference>
<evidence type="ECO:0000256" key="2">
    <source>
        <dbReference type="ARBA" id="ARBA00022679"/>
    </source>
</evidence>
<keyword evidence="7" id="KW-0501">Molybdenum cofactor biosynthesis</keyword>
<gene>
    <name evidence="9" type="ORF">WPS_01700</name>
</gene>
<dbReference type="EMBL" id="AP025523">
    <property type="protein sequence ID" value="BDE04894.1"/>
    <property type="molecule type" value="Genomic_DNA"/>
</dbReference>
<evidence type="ECO:0000256" key="6">
    <source>
        <dbReference type="ARBA" id="ARBA00023134"/>
    </source>
</evidence>
<dbReference type="AlphaFoldDB" id="A0AAN1XSE2"/>
<reference evidence="9 10" key="1">
    <citation type="journal article" date="2022" name="ISME Commun">
        <title>Vulcanimicrobium alpinus gen. nov. sp. nov., the first cultivated representative of the candidate phylum 'Eremiobacterota', is a metabolically versatile aerobic anoxygenic phototroph.</title>
        <authorList>
            <person name="Yabe S."/>
            <person name="Muto K."/>
            <person name="Abe K."/>
            <person name="Yokota A."/>
            <person name="Staudigel H."/>
            <person name="Tebo B.M."/>
        </authorList>
    </citation>
    <scope>NUCLEOTIDE SEQUENCE [LARGE SCALE GENOMIC DNA]</scope>
    <source>
        <strain evidence="9 10">WC8-2</strain>
    </source>
</reference>
<dbReference type="Pfam" id="PF12804">
    <property type="entry name" value="NTP_transf_3"/>
    <property type="match status" value="1"/>
</dbReference>
<dbReference type="SUPFAM" id="SSF53448">
    <property type="entry name" value="Nucleotide-diphospho-sugar transferases"/>
    <property type="match status" value="1"/>
</dbReference>
<name>A0AAN1XSE2_UNVUL</name>
<dbReference type="GO" id="GO:0016779">
    <property type="term" value="F:nucleotidyltransferase activity"/>
    <property type="evidence" value="ECO:0007669"/>
    <property type="project" value="TreeGrafter"/>
</dbReference>
<feature type="domain" description="MobA-like NTP transferase" evidence="8">
    <location>
        <begin position="15"/>
        <end position="164"/>
    </location>
</feature>
<keyword evidence="2" id="KW-0808">Transferase</keyword>
<dbReference type="Proteomes" id="UP001317532">
    <property type="component" value="Chromosome"/>
</dbReference>
<keyword evidence="5" id="KW-0460">Magnesium</keyword>
<evidence type="ECO:0000313" key="9">
    <source>
        <dbReference type="EMBL" id="BDE04894.1"/>
    </source>
</evidence>
<protein>
    <recommendedName>
        <fullName evidence="8">MobA-like NTP transferase domain-containing protein</fullName>
    </recommendedName>
</protein>
<dbReference type="PANTHER" id="PTHR19136">
    <property type="entry name" value="MOLYBDENUM COFACTOR GUANYLYLTRANSFERASE"/>
    <property type="match status" value="1"/>
</dbReference>